<evidence type="ECO:0000313" key="1">
    <source>
        <dbReference type="EMBL" id="RHJ85070.1"/>
    </source>
</evidence>
<proteinExistence type="predicted"/>
<gene>
    <name evidence="1" type="ORF">DW099_15305</name>
</gene>
<sequence>MTIPLKIESNVMIQWFLPYGNAAQIVEPLYHKNISEFSLNKKKQMCCWKPFGKELSCQFSQSATSQY</sequence>
<comment type="caution">
    <text evidence="1">The sequence shown here is derived from an EMBL/GenBank/DDBJ whole genome shotgun (WGS) entry which is preliminary data.</text>
</comment>
<dbReference type="AlphaFoldDB" id="A0A415DWS8"/>
<organism evidence="1 2">
    <name type="scientific">Emergencia timonensis</name>
    <dbReference type="NCBI Taxonomy" id="1776384"/>
    <lineage>
        <taxon>Bacteria</taxon>
        <taxon>Bacillati</taxon>
        <taxon>Bacillota</taxon>
        <taxon>Clostridia</taxon>
        <taxon>Peptostreptococcales</taxon>
        <taxon>Anaerovoracaceae</taxon>
        <taxon>Emergencia</taxon>
    </lineage>
</organism>
<accession>A0A415DWS8</accession>
<name>A0A415DWS8_9FIRM</name>
<reference evidence="1 2" key="1">
    <citation type="submission" date="2018-08" db="EMBL/GenBank/DDBJ databases">
        <title>A genome reference for cultivated species of the human gut microbiota.</title>
        <authorList>
            <person name="Zou Y."/>
            <person name="Xue W."/>
            <person name="Luo G."/>
        </authorList>
    </citation>
    <scope>NUCLEOTIDE SEQUENCE [LARGE SCALE GENOMIC DNA]</scope>
    <source>
        <strain evidence="1 2">AM07-24</strain>
    </source>
</reference>
<evidence type="ECO:0000313" key="2">
    <source>
        <dbReference type="Proteomes" id="UP000284841"/>
    </source>
</evidence>
<protein>
    <submittedName>
        <fullName evidence="1">Uncharacterized protein</fullName>
    </submittedName>
</protein>
<dbReference type="Proteomes" id="UP000284841">
    <property type="component" value="Unassembled WGS sequence"/>
</dbReference>
<dbReference type="EMBL" id="QRMS01000005">
    <property type="protein sequence ID" value="RHJ85070.1"/>
    <property type="molecule type" value="Genomic_DNA"/>
</dbReference>
<keyword evidence="2" id="KW-1185">Reference proteome</keyword>